<dbReference type="EMBL" id="CARXXK010000849">
    <property type="protein sequence ID" value="CAI6371240.1"/>
    <property type="molecule type" value="Genomic_DNA"/>
</dbReference>
<evidence type="ECO:0000313" key="1">
    <source>
        <dbReference type="EMBL" id="CAI6371240.1"/>
    </source>
</evidence>
<accession>A0AAV0XRW3</accession>
<proteinExistence type="predicted"/>
<name>A0AAV0XRW3_9HEMI</name>
<gene>
    <name evidence="1" type="ORF">MEUPH1_LOCUS25269</name>
</gene>
<sequence length="124" mass="14532">MEASMPCSRKSARIKPPWWDAGLGESKRRLNNFRRTRDYKVADRDQFRVLRNEHLKKIRRTKMESWRKFATSINSDIWGPVYRWARNGSSKSRIPSSVLREDGTFTVTALETAECLLESLIPET</sequence>
<dbReference type="AlphaFoldDB" id="A0AAV0XRW3"/>
<comment type="caution">
    <text evidence="1">The sequence shown here is derived from an EMBL/GenBank/DDBJ whole genome shotgun (WGS) entry which is preliminary data.</text>
</comment>
<keyword evidence="2" id="KW-1185">Reference proteome</keyword>
<dbReference type="Proteomes" id="UP001160148">
    <property type="component" value="Unassembled WGS sequence"/>
</dbReference>
<reference evidence="1 2" key="1">
    <citation type="submission" date="2023-01" db="EMBL/GenBank/DDBJ databases">
        <authorList>
            <person name="Whitehead M."/>
        </authorList>
    </citation>
    <scope>NUCLEOTIDE SEQUENCE [LARGE SCALE GENOMIC DNA]</scope>
</reference>
<evidence type="ECO:0000313" key="2">
    <source>
        <dbReference type="Proteomes" id="UP001160148"/>
    </source>
</evidence>
<protein>
    <submittedName>
        <fullName evidence="1">Uncharacterized protein</fullName>
    </submittedName>
</protein>
<organism evidence="1 2">
    <name type="scientific">Macrosiphum euphorbiae</name>
    <name type="common">potato aphid</name>
    <dbReference type="NCBI Taxonomy" id="13131"/>
    <lineage>
        <taxon>Eukaryota</taxon>
        <taxon>Metazoa</taxon>
        <taxon>Ecdysozoa</taxon>
        <taxon>Arthropoda</taxon>
        <taxon>Hexapoda</taxon>
        <taxon>Insecta</taxon>
        <taxon>Pterygota</taxon>
        <taxon>Neoptera</taxon>
        <taxon>Paraneoptera</taxon>
        <taxon>Hemiptera</taxon>
        <taxon>Sternorrhyncha</taxon>
        <taxon>Aphidomorpha</taxon>
        <taxon>Aphidoidea</taxon>
        <taxon>Aphididae</taxon>
        <taxon>Macrosiphini</taxon>
        <taxon>Macrosiphum</taxon>
    </lineage>
</organism>